<keyword evidence="4" id="KW-1015">Disulfide bond</keyword>
<dbReference type="SUPFAM" id="SSF52833">
    <property type="entry name" value="Thioredoxin-like"/>
    <property type="match status" value="1"/>
</dbReference>
<dbReference type="InterPro" id="IPR004799">
    <property type="entry name" value="Periplasmic_diS_OxRdtase_DsbE"/>
</dbReference>
<dbReference type="Gene3D" id="3.40.30.10">
    <property type="entry name" value="Glutaredoxin"/>
    <property type="match status" value="1"/>
</dbReference>
<dbReference type="PANTHER" id="PTHR42852:SF6">
    <property type="entry name" value="THIOL:DISULFIDE INTERCHANGE PROTEIN DSBE"/>
    <property type="match status" value="1"/>
</dbReference>
<dbReference type="EMBL" id="MLJW01000028">
    <property type="protein sequence ID" value="OIR09076.1"/>
    <property type="molecule type" value="Genomic_DNA"/>
</dbReference>
<sequence length="179" mass="19770">MRRIAFLPVVLFVVLAGFFAYRLLLIQRGDSPSFIPSVMINKPAPDFTLPPVFAGTPGFSSTAFKGRVTLVNFFASWCIPCRSEHALLSSLKGKGFQLVGVDYKDQPEAVKAWLAREGNPYDVLVADENGQTGINFGVYGVPESYLIDKQGRIRFKQTGPFTPEAIEKDLLPKVAELNK</sequence>
<dbReference type="GO" id="GO:0030288">
    <property type="term" value="C:outer membrane-bounded periplasmic space"/>
    <property type="evidence" value="ECO:0007669"/>
    <property type="project" value="InterPro"/>
</dbReference>
<proteinExistence type="inferred from homology"/>
<evidence type="ECO:0000256" key="2">
    <source>
        <dbReference type="ARBA" id="ARBA00007758"/>
    </source>
</evidence>
<dbReference type="Pfam" id="PF08534">
    <property type="entry name" value="Redoxin"/>
    <property type="match status" value="1"/>
</dbReference>
<name>A0A1J5T5H8_9ZZZZ</name>
<dbReference type="InterPro" id="IPR036249">
    <property type="entry name" value="Thioredoxin-like_sf"/>
</dbReference>
<dbReference type="AlphaFoldDB" id="A0A1J5T5H8"/>
<accession>A0A1J5T5H8</accession>
<dbReference type="CDD" id="cd03010">
    <property type="entry name" value="TlpA_like_DsbE"/>
    <property type="match status" value="1"/>
</dbReference>
<dbReference type="InterPro" id="IPR050553">
    <property type="entry name" value="Thioredoxin_ResA/DsbE_sf"/>
</dbReference>
<feature type="domain" description="Thioredoxin" evidence="6">
    <location>
        <begin position="38"/>
        <end position="176"/>
    </location>
</feature>
<comment type="subcellular location">
    <subcellularLocation>
        <location evidence="1">Cell envelope</location>
    </subcellularLocation>
</comment>
<comment type="similarity">
    <text evidence="2">Belongs to the thioredoxin family. DsbE subfamily.</text>
</comment>
<reference evidence="7" key="1">
    <citation type="submission" date="2016-10" db="EMBL/GenBank/DDBJ databases">
        <title>Sequence of Gallionella enrichment culture.</title>
        <authorList>
            <person name="Poehlein A."/>
            <person name="Muehling M."/>
            <person name="Daniel R."/>
        </authorList>
    </citation>
    <scope>NUCLEOTIDE SEQUENCE</scope>
</reference>
<dbReference type="PANTHER" id="PTHR42852">
    <property type="entry name" value="THIOL:DISULFIDE INTERCHANGE PROTEIN DSBE"/>
    <property type="match status" value="1"/>
</dbReference>
<evidence type="ECO:0000256" key="3">
    <source>
        <dbReference type="ARBA" id="ARBA00022748"/>
    </source>
</evidence>
<keyword evidence="5" id="KW-0676">Redox-active center</keyword>
<gene>
    <name evidence="7" type="primary">cycY_2</name>
    <name evidence="7" type="ORF">GALL_86830</name>
</gene>
<dbReference type="InterPro" id="IPR013766">
    <property type="entry name" value="Thioredoxin_domain"/>
</dbReference>
<dbReference type="PROSITE" id="PS51352">
    <property type="entry name" value="THIOREDOXIN_2"/>
    <property type="match status" value="1"/>
</dbReference>
<keyword evidence="3" id="KW-0201">Cytochrome c-type biogenesis</keyword>
<evidence type="ECO:0000259" key="6">
    <source>
        <dbReference type="PROSITE" id="PS51352"/>
    </source>
</evidence>
<evidence type="ECO:0000256" key="1">
    <source>
        <dbReference type="ARBA" id="ARBA00004196"/>
    </source>
</evidence>
<dbReference type="GO" id="GO:0015036">
    <property type="term" value="F:disulfide oxidoreductase activity"/>
    <property type="evidence" value="ECO:0007669"/>
    <property type="project" value="InterPro"/>
</dbReference>
<dbReference type="InterPro" id="IPR013740">
    <property type="entry name" value="Redoxin"/>
</dbReference>
<dbReference type="NCBIfam" id="TIGR00385">
    <property type="entry name" value="dsbE"/>
    <property type="match status" value="1"/>
</dbReference>
<evidence type="ECO:0000313" key="7">
    <source>
        <dbReference type="EMBL" id="OIR09076.1"/>
    </source>
</evidence>
<evidence type="ECO:0000256" key="4">
    <source>
        <dbReference type="ARBA" id="ARBA00023157"/>
    </source>
</evidence>
<dbReference type="GO" id="GO:0017004">
    <property type="term" value="P:cytochrome complex assembly"/>
    <property type="evidence" value="ECO:0007669"/>
    <property type="project" value="UniProtKB-KW"/>
</dbReference>
<organism evidence="7">
    <name type="scientific">mine drainage metagenome</name>
    <dbReference type="NCBI Taxonomy" id="410659"/>
    <lineage>
        <taxon>unclassified sequences</taxon>
        <taxon>metagenomes</taxon>
        <taxon>ecological metagenomes</taxon>
    </lineage>
</organism>
<comment type="caution">
    <text evidence="7">The sequence shown here is derived from an EMBL/GenBank/DDBJ whole genome shotgun (WGS) entry which is preliminary data.</text>
</comment>
<evidence type="ECO:0000256" key="5">
    <source>
        <dbReference type="ARBA" id="ARBA00023284"/>
    </source>
</evidence>
<protein>
    <submittedName>
        <fullName evidence="7">Thiol:disulfide interchange protein CycY</fullName>
    </submittedName>
</protein>